<evidence type="ECO:0000313" key="4">
    <source>
        <dbReference type="EMBL" id="QDV54968.1"/>
    </source>
</evidence>
<dbReference type="PANTHER" id="PTHR43110">
    <property type="entry name" value="THIOL PEROXIDASE"/>
    <property type="match status" value="1"/>
</dbReference>
<dbReference type="InterPro" id="IPR050455">
    <property type="entry name" value="Tpx_Peroxidase_subfamily"/>
</dbReference>
<reference evidence="4 5" key="1">
    <citation type="submission" date="2019-02" db="EMBL/GenBank/DDBJ databases">
        <title>Deep-cultivation of Planctomycetes and their phenomic and genomic characterization uncovers novel biology.</title>
        <authorList>
            <person name="Wiegand S."/>
            <person name="Jogler M."/>
            <person name="Boedeker C."/>
            <person name="Pinto D."/>
            <person name="Vollmers J."/>
            <person name="Rivas-Marin E."/>
            <person name="Kohn T."/>
            <person name="Peeters S.H."/>
            <person name="Heuer A."/>
            <person name="Rast P."/>
            <person name="Oberbeckmann S."/>
            <person name="Bunk B."/>
            <person name="Jeske O."/>
            <person name="Meyerdierks A."/>
            <person name="Storesund J.E."/>
            <person name="Kallscheuer N."/>
            <person name="Luecker S."/>
            <person name="Lage O.M."/>
            <person name="Pohl T."/>
            <person name="Merkel B.J."/>
            <person name="Hornburger P."/>
            <person name="Mueller R.-W."/>
            <person name="Bruemmer F."/>
            <person name="Labrenz M."/>
            <person name="Spormann A.M."/>
            <person name="Op den Camp H."/>
            <person name="Overmann J."/>
            <person name="Amann R."/>
            <person name="Jetten M.S.M."/>
            <person name="Mascher T."/>
            <person name="Medema M.H."/>
            <person name="Devos D.P."/>
            <person name="Kaster A.-K."/>
            <person name="Ovreas L."/>
            <person name="Rohde M."/>
            <person name="Galperin M.Y."/>
            <person name="Jogler C."/>
        </authorList>
    </citation>
    <scope>NUCLEOTIDE SEQUENCE [LARGE SCALE GENOMIC DNA]</scope>
    <source>
        <strain evidence="4 5">Mal33</strain>
    </source>
</reference>
<keyword evidence="4" id="KW-0560">Oxidoreductase</keyword>
<dbReference type="InterPro" id="IPR036249">
    <property type="entry name" value="Thioredoxin-like_sf"/>
</dbReference>
<feature type="signal peptide" evidence="2">
    <location>
        <begin position="1"/>
        <end position="24"/>
    </location>
</feature>
<dbReference type="AlphaFoldDB" id="A0A518IPF7"/>
<dbReference type="EMBL" id="CP036318">
    <property type="protein sequence ID" value="QDV54968.1"/>
    <property type="molecule type" value="Genomic_DNA"/>
</dbReference>
<feature type="chain" id="PRO_5022181504" evidence="2">
    <location>
        <begin position="25"/>
        <end position="177"/>
    </location>
</feature>
<dbReference type="Pfam" id="PF00578">
    <property type="entry name" value="AhpC-TSA"/>
    <property type="match status" value="1"/>
</dbReference>
<dbReference type="PANTHER" id="PTHR43110:SF1">
    <property type="entry name" value="THIOL PEROXIDASE"/>
    <property type="match status" value="1"/>
</dbReference>
<dbReference type="SUPFAM" id="SSF52833">
    <property type="entry name" value="Thioredoxin-like"/>
    <property type="match status" value="1"/>
</dbReference>
<protein>
    <submittedName>
        <fullName evidence="4">Peroxiredoxin bcp</fullName>
        <ecNumber evidence="4">1.11.1.15</ecNumber>
    </submittedName>
</protein>
<keyword evidence="2" id="KW-0732">Signal</keyword>
<sequence length="177" mass="19265" precursor="true">MKKVYVLGAMLLSSLLLMSGTARAEVKVGDDVPEFKLVGSDGKTYTSEQFKGKQAIVIAWFPKAFTGGCTKECKSMREAGETLKQFEVAYFTASCDDVKKNMDFAASLDLDYPILSDPDKSFAKALGCLSPRGVSSRWTYYIGKDGKILHIDKSVKTASHGADIAAQMEKLGIAKKN</sequence>
<evidence type="ECO:0000313" key="5">
    <source>
        <dbReference type="Proteomes" id="UP000316770"/>
    </source>
</evidence>
<dbReference type="GO" id="GO:0004601">
    <property type="term" value="F:peroxidase activity"/>
    <property type="evidence" value="ECO:0007669"/>
    <property type="project" value="UniProtKB-KW"/>
</dbReference>
<dbReference type="PROSITE" id="PS51352">
    <property type="entry name" value="THIOREDOXIN_2"/>
    <property type="match status" value="1"/>
</dbReference>
<evidence type="ECO:0000256" key="2">
    <source>
        <dbReference type="SAM" id="SignalP"/>
    </source>
</evidence>
<evidence type="ECO:0000256" key="1">
    <source>
        <dbReference type="ARBA" id="ARBA00023284"/>
    </source>
</evidence>
<dbReference type="CDD" id="cd03017">
    <property type="entry name" value="PRX_BCP"/>
    <property type="match status" value="1"/>
</dbReference>
<gene>
    <name evidence="4" type="primary">bcp_1</name>
    <name evidence="4" type="ORF">Mal33_09360</name>
</gene>
<evidence type="ECO:0000259" key="3">
    <source>
        <dbReference type="PROSITE" id="PS51352"/>
    </source>
</evidence>
<dbReference type="EC" id="1.11.1.15" evidence="4"/>
<keyword evidence="1" id="KW-0676">Redox-active center</keyword>
<keyword evidence="5" id="KW-1185">Reference proteome</keyword>
<accession>A0A518IPF7</accession>
<proteinExistence type="predicted"/>
<keyword evidence="4" id="KW-0575">Peroxidase</keyword>
<dbReference type="InterPro" id="IPR000866">
    <property type="entry name" value="AhpC/TSA"/>
</dbReference>
<dbReference type="Gene3D" id="3.40.30.10">
    <property type="entry name" value="Glutaredoxin"/>
    <property type="match status" value="1"/>
</dbReference>
<name>A0A518IPF7_9BACT</name>
<dbReference type="RefSeq" id="WP_145282687.1">
    <property type="nucleotide sequence ID" value="NZ_CP036318.1"/>
</dbReference>
<feature type="domain" description="Thioredoxin" evidence="3">
    <location>
        <begin position="26"/>
        <end position="173"/>
    </location>
</feature>
<organism evidence="4 5">
    <name type="scientific">Rosistilla oblonga</name>
    <dbReference type="NCBI Taxonomy" id="2527990"/>
    <lineage>
        <taxon>Bacteria</taxon>
        <taxon>Pseudomonadati</taxon>
        <taxon>Planctomycetota</taxon>
        <taxon>Planctomycetia</taxon>
        <taxon>Pirellulales</taxon>
        <taxon>Pirellulaceae</taxon>
        <taxon>Rosistilla</taxon>
    </lineage>
</organism>
<dbReference type="Proteomes" id="UP000316770">
    <property type="component" value="Chromosome"/>
</dbReference>
<dbReference type="InterPro" id="IPR013766">
    <property type="entry name" value="Thioredoxin_domain"/>
</dbReference>